<dbReference type="InterPro" id="IPR029063">
    <property type="entry name" value="SAM-dependent_MTases_sf"/>
</dbReference>
<evidence type="ECO:0000256" key="3">
    <source>
        <dbReference type="ARBA" id="ARBA00022691"/>
    </source>
</evidence>
<dbReference type="EMBL" id="JAKZGS010000003">
    <property type="protein sequence ID" value="MCH7397435.1"/>
    <property type="molecule type" value="Genomic_DNA"/>
</dbReference>
<evidence type="ECO:0000313" key="6">
    <source>
        <dbReference type="Proteomes" id="UP001165488"/>
    </source>
</evidence>
<dbReference type="InterPro" id="IPR013216">
    <property type="entry name" value="Methyltransf_11"/>
</dbReference>
<organism evidence="5 6">
    <name type="scientific">Belliella calami</name>
    <dbReference type="NCBI Taxonomy" id="2923436"/>
    <lineage>
        <taxon>Bacteria</taxon>
        <taxon>Pseudomonadati</taxon>
        <taxon>Bacteroidota</taxon>
        <taxon>Cytophagia</taxon>
        <taxon>Cytophagales</taxon>
        <taxon>Cyclobacteriaceae</taxon>
        <taxon>Belliella</taxon>
    </lineage>
</organism>
<dbReference type="GO" id="GO:0032259">
    <property type="term" value="P:methylation"/>
    <property type="evidence" value="ECO:0007669"/>
    <property type="project" value="UniProtKB-KW"/>
</dbReference>
<name>A0ABS9UMK8_9BACT</name>
<dbReference type="PANTHER" id="PTHR43464">
    <property type="entry name" value="METHYLTRANSFERASE"/>
    <property type="match status" value="1"/>
</dbReference>
<reference evidence="5" key="1">
    <citation type="submission" date="2022-03" db="EMBL/GenBank/DDBJ databases">
        <title>De novo assembled genomes of Belliella spp. (Cyclobacteriaceae) strains.</title>
        <authorList>
            <person name="Szabo A."/>
            <person name="Korponai K."/>
            <person name="Felfoldi T."/>
        </authorList>
    </citation>
    <scope>NUCLEOTIDE SEQUENCE</scope>
    <source>
        <strain evidence="5">DSM 107340</strain>
    </source>
</reference>
<keyword evidence="2" id="KW-0808">Transferase</keyword>
<dbReference type="PANTHER" id="PTHR43464:SF19">
    <property type="entry name" value="UBIQUINONE BIOSYNTHESIS O-METHYLTRANSFERASE, MITOCHONDRIAL"/>
    <property type="match status" value="1"/>
</dbReference>
<evidence type="ECO:0000259" key="4">
    <source>
        <dbReference type="Pfam" id="PF08241"/>
    </source>
</evidence>
<feature type="domain" description="Methyltransferase type 11" evidence="4">
    <location>
        <begin position="33"/>
        <end position="134"/>
    </location>
</feature>
<evidence type="ECO:0000313" key="5">
    <source>
        <dbReference type="EMBL" id="MCH7397435.1"/>
    </source>
</evidence>
<gene>
    <name evidence="5" type="ORF">MM236_05525</name>
</gene>
<dbReference type="RefSeq" id="WP_241273947.1">
    <property type="nucleotide sequence ID" value="NZ_JAKZGS010000003.1"/>
</dbReference>
<keyword evidence="1 5" id="KW-0489">Methyltransferase</keyword>
<dbReference type="Gene3D" id="3.40.50.150">
    <property type="entry name" value="Vaccinia Virus protein VP39"/>
    <property type="match status" value="1"/>
</dbReference>
<evidence type="ECO:0000256" key="2">
    <source>
        <dbReference type="ARBA" id="ARBA00022679"/>
    </source>
</evidence>
<accession>A0ABS9UMK8</accession>
<dbReference type="Proteomes" id="UP001165488">
    <property type="component" value="Unassembled WGS sequence"/>
</dbReference>
<dbReference type="SUPFAM" id="SSF53335">
    <property type="entry name" value="S-adenosyl-L-methionine-dependent methyltransferases"/>
    <property type="match status" value="1"/>
</dbReference>
<dbReference type="CDD" id="cd02440">
    <property type="entry name" value="AdoMet_MTases"/>
    <property type="match status" value="1"/>
</dbReference>
<dbReference type="GO" id="GO:0008168">
    <property type="term" value="F:methyltransferase activity"/>
    <property type="evidence" value="ECO:0007669"/>
    <property type="project" value="UniProtKB-KW"/>
</dbReference>
<protein>
    <submittedName>
        <fullName evidence="5">Class I SAM-dependent methyltransferase</fullName>
    </submittedName>
</protein>
<dbReference type="Pfam" id="PF08241">
    <property type="entry name" value="Methyltransf_11"/>
    <property type="match status" value="1"/>
</dbReference>
<comment type="caution">
    <text evidence="5">The sequence shown here is derived from an EMBL/GenBank/DDBJ whole genome shotgun (WGS) entry which is preliminary data.</text>
</comment>
<sequence>MEINKLNQLLGNIDIYLLDQILKGRFTKEMKILDAGCGEGRNCIYFLNQGYQIFGVDANPIAVQMARIYAQTIQPDYDIFRFQTATVQDMPFHKGAFDAIISSAVLHFANGEAHFFKMMDEMMKVLKVGGTFFLRMTTGFGGIQDISPNLGDGVYVLPDGSERFILTKELMEKIQLKYGLTNLEAPKSVLVHDQRAMGVFVWKKAKN</sequence>
<keyword evidence="6" id="KW-1185">Reference proteome</keyword>
<keyword evidence="3" id="KW-0949">S-adenosyl-L-methionine</keyword>
<proteinExistence type="predicted"/>
<evidence type="ECO:0000256" key="1">
    <source>
        <dbReference type="ARBA" id="ARBA00022603"/>
    </source>
</evidence>